<dbReference type="GeneID" id="63838080"/>
<feature type="compositionally biased region" description="Basic and acidic residues" evidence="1">
    <location>
        <begin position="195"/>
        <end position="209"/>
    </location>
</feature>
<feature type="region of interest" description="Disordered" evidence="1">
    <location>
        <begin position="1"/>
        <end position="72"/>
    </location>
</feature>
<dbReference type="EMBL" id="MU032352">
    <property type="protein sequence ID" value="KAF3760922.1"/>
    <property type="molecule type" value="Genomic_DNA"/>
</dbReference>
<sequence>MEISVPLNLMPQSRPPPTTAPSRRRDAGPAPRRFNTAAPAISQQALQTRNLTPPRSMYMGPKPPKKAHTNSWRMTREFDETFRSYNQRGISKPEPATVPETQLYGQGPIRQRELLQRTQPDLSRGLASMDDSRVTVHIGLDPDHAIRRPWTPDYSRPSSPNKEEKSVPTEAQRPPTPPEFPDTNRLEYSPEWITEEPRDMVGRESHNTDPDYDIYASKDDPSNETVPAAETITVEDAEASMFERPRQVPYNHRETMSVVKEDISFFMSLVGGAEPPPATVETQTIIAEEQDDRRRSEDEELRESSSRRQEELETTQSDLDFWLSLMQRR</sequence>
<dbReference type="RefSeq" id="XP_040771901.1">
    <property type="nucleotide sequence ID" value="XM_040920951.1"/>
</dbReference>
<name>A0A9P5CK85_CRYP1</name>
<feature type="compositionally biased region" description="Polar residues" evidence="1">
    <location>
        <begin position="41"/>
        <end position="53"/>
    </location>
</feature>
<evidence type="ECO:0000256" key="1">
    <source>
        <dbReference type="SAM" id="MobiDB-lite"/>
    </source>
</evidence>
<comment type="caution">
    <text evidence="2">The sequence shown here is derived from an EMBL/GenBank/DDBJ whole genome shotgun (WGS) entry which is preliminary data.</text>
</comment>
<feature type="region of interest" description="Disordered" evidence="1">
    <location>
        <begin position="270"/>
        <end position="316"/>
    </location>
</feature>
<keyword evidence="3" id="KW-1185">Reference proteome</keyword>
<evidence type="ECO:0000313" key="3">
    <source>
        <dbReference type="Proteomes" id="UP000803844"/>
    </source>
</evidence>
<feature type="region of interest" description="Disordered" evidence="1">
    <location>
        <begin position="143"/>
        <end position="225"/>
    </location>
</feature>
<feature type="compositionally biased region" description="Basic and acidic residues" evidence="1">
    <location>
        <begin position="291"/>
        <end position="311"/>
    </location>
</feature>
<gene>
    <name evidence="2" type="ORF">M406DRAFT_334542</name>
</gene>
<protein>
    <submittedName>
        <fullName evidence="2">Uncharacterized protein</fullName>
    </submittedName>
</protein>
<proteinExistence type="predicted"/>
<dbReference type="AlphaFoldDB" id="A0A9P5CK85"/>
<accession>A0A9P5CK85</accession>
<reference evidence="2" key="1">
    <citation type="journal article" date="2020" name="Phytopathology">
        <title>Genome sequence of the chestnut blight fungus Cryphonectria parasitica EP155: A fundamental resource for an archetypical invasive plant pathogen.</title>
        <authorList>
            <person name="Crouch J.A."/>
            <person name="Dawe A."/>
            <person name="Aerts A."/>
            <person name="Barry K."/>
            <person name="Churchill A.C.L."/>
            <person name="Grimwood J."/>
            <person name="Hillman B."/>
            <person name="Milgroom M.G."/>
            <person name="Pangilinan J."/>
            <person name="Smith M."/>
            <person name="Salamov A."/>
            <person name="Schmutz J."/>
            <person name="Yadav J."/>
            <person name="Grigoriev I.V."/>
            <person name="Nuss D."/>
        </authorList>
    </citation>
    <scope>NUCLEOTIDE SEQUENCE</scope>
    <source>
        <strain evidence="2">EP155</strain>
    </source>
</reference>
<organism evidence="2 3">
    <name type="scientific">Cryphonectria parasitica (strain ATCC 38755 / EP155)</name>
    <dbReference type="NCBI Taxonomy" id="660469"/>
    <lineage>
        <taxon>Eukaryota</taxon>
        <taxon>Fungi</taxon>
        <taxon>Dikarya</taxon>
        <taxon>Ascomycota</taxon>
        <taxon>Pezizomycotina</taxon>
        <taxon>Sordariomycetes</taxon>
        <taxon>Sordariomycetidae</taxon>
        <taxon>Diaporthales</taxon>
        <taxon>Cryphonectriaceae</taxon>
        <taxon>Cryphonectria-Endothia species complex</taxon>
        <taxon>Cryphonectria</taxon>
    </lineage>
</organism>
<evidence type="ECO:0000313" key="2">
    <source>
        <dbReference type="EMBL" id="KAF3760922.1"/>
    </source>
</evidence>
<dbReference type="Proteomes" id="UP000803844">
    <property type="component" value="Unassembled WGS sequence"/>
</dbReference>
<feature type="region of interest" description="Disordered" evidence="1">
    <location>
        <begin position="88"/>
        <end position="110"/>
    </location>
</feature>